<dbReference type="EMBL" id="JAUSVO010000003">
    <property type="protein sequence ID" value="MDQ0438010.1"/>
    <property type="molecule type" value="Genomic_DNA"/>
</dbReference>
<proteinExistence type="predicted"/>
<dbReference type="Proteomes" id="UP001241603">
    <property type="component" value="Unassembled WGS sequence"/>
</dbReference>
<name>A0ABU0H8B2_9HYPH</name>
<protein>
    <submittedName>
        <fullName evidence="1">Uncharacterized protein</fullName>
    </submittedName>
</protein>
<keyword evidence="2" id="KW-1185">Reference proteome</keyword>
<evidence type="ECO:0000313" key="2">
    <source>
        <dbReference type="Proteomes" id="UP001241603"/>
    </source>
</evidence>
<dbReference type="RefSeq" id="WP_266348932.1">
    <property type="nucleotide sequence ID" value="NZ_JAPKNG010000003.1"/>
</dbReference>
<gene>
    <name evidence="1" type="ORF">QO014_002402</name>
</gene>
<reference evidence="1 2" key="1">
    <citation type="submission" date="2023-07" db="EMBL/GenBank/DDBJ databases">
        <title>Genomic Encyclopedia of Type Strains, Phase IV (KMG-IV): sequencing the most valuable type-strain genomes for metagenomic binning, comparative biology and taxonomic classification.</title>
        <authorList>
            <person name="Goeker M."/>
        </authorList>
    </citation>
    <scope>NUCLEOTIDE SEQUENCE [LARGE SCALE GENOMIC DNA]</scope>
    <source>
        <strain evidence="1 2">B6-8</strain>
    </source>
</reference>
<accession>A0ABU0H8B2</accession>
<sequence length="157" mass="18050">MTQPFLIGEGWIEVRDGDASARAMFERHYSAQRNLLRRRARRTKLIVGPGFKLVLIRADAASVCAWRKAIRDDGQTGVECTVYRREQGELASDLLRSAMAIVWDRWPGERLFTFVDPMLVKPTIRTGRPTWGHCFYLAGWRFAGISKKRFHILEATP</sequence>
<organism evidence="1 2">
    <name type="scientific">Kaistia dalseonensis</name>
    <dbReference type="NCBI Taxonomy" id="410840"/>
    <lineage>
        <taxon>Bacteria</taxon>
        <taxon>Pseudomonadati</taxon>
        <taxon>Pseudomonadota</taxon>
        <taxon>Alphaproteobacteria</taxon>
        <taxon>Hyphomicrobiales</taxon>
        <taxon>Kaistiaceae</taxon>
        <taxon>Kaistia</taxon>
    </lineage>
</organism>
<evidence type="ECO:0000313" key="1">
    <source>
        <dbReference type="EMBL" id="MDQ0438010.1"/>
    </source>
</evidence>
<comment type="caution">
    <text evidence="1">The sequence shown here is derived from an EMBL/GenBank/DDBJ whole genome shotgun (WGS) entry which is preliminary data.</text>
</comment>